<accession>E9S8D2</accession>
<reference evidence="2 3" key="1">
    <citation type="submission" date="2011-02" db="EMBL/GenBank/DDBJ databases">
        <authorList>
            <person name="Nelson K.E."/>
            <person name="Sutton G."/>
            <person name="Torralba M."/>
            <person name="Durkin S."/>
            <person name="Harkins D."/>
            <person name="Montgomery R."/>
            <person name="Ziemer C."/>
            <person name="Klaassens E."/>
            <person name="Ocuiv P."/>
            <person name="Morrison M."/>
        </authorList>
    </citation>
    <scope>NUCLEOTIDE SEQUENCE [LARGE SCALE GENOMIC DNA]</scope>
    <source>
        <strain evidence="2 3">8</strain>
    </source>
</reference>
<sequence length="259" mass="28465">MAIIISICSEKGGVGKTTTTVNLAGGLARSGKSVLVLDLDQQKNASYALGYIKDGKLTAAELIYNTVAGIETVHSSAIRHNENGIDYIPASPMLTNITSTIANDTDNDSNYVIKRLLSNEVFEKYDYILIDCRTLLDLLVSNAMNASDYIIIPVESGIYAYNGLDKMLDKVSSINNSTNKRLKVLGILLNKMQRTTVSTSLAQSIREEYESMTFKTQIPYCPAQTEHAVLTKTANVFDEKSTLGKTFLELTKEIIDKTK</sequence>
<protein>
    <submittedName>
        <fullName evidence="2">CobQ/CobB/MinD/ParA nucleotide binding domain protein</fullName>
    </submittedName>
</protein>
<dbReference type="EMBL" id="ADKM02000021">
    <property type="protein sequence ID" value="EGC04459.1"/>
    <property type="molecule type" value="Genomic_DNA"/>
</dbReference>
<dbReference type="CDD" id="cd02042">
    <property type="entry name" value="ParAB_family"/>
    <property type="match status" value="1"/>
</dbReference>
<dbReference type="InterPro" id="IPR050678">
    <property type="entry name" value="DNA_Partitioning_ATPase"/>
</dbReference>
<dbReference type="AlphaFoldDB" id="E9S8D2"/>
<evidence type="ECO:0000313" key="2">
    <source>
        <dbReference type="EMBL" id="EGC04459.1"/>
    </source>
</evidence>
<comment type="caution">
    <text evidence="2">The sequence shown here is derived from an EMBL/GenBank/DDBJ whole genome shotgun (WGS) entry which is preliminary data.</text>
</comment>
<dbReference type="Proteomes" id="UP000004259">
    <property type="component" value="Unassembled WGS sequence"/>
</dbReference>
<name>E9S8D2_RUMAL</name>
<gene>
    <name evidence="2" type="ORF">CUS_4758</name>
</gene>
<dbReference type="OrthoDB" id="9815116at2"/>
<dbReference type="InterPro" id="IPR027417">
    <property type="entry name" value="P-loop_NTPase"/>
</dbReference>
<dbReference type="STRING" id="246199.CUS_4758"/>
<dbReference type="SUPFAM" id="SSF52540">
    <property type="entry name" value="P-loop containing nucleoside triphosphate hydrolases"/>
    <property type="match status" value="1"/>
</dbReference>
<evidence type="ECO:0000313" key="3">
    <source>
        <dbReference type="Proteomes" id="UP000004259"/>
    </source>
</evidence>
<dbReference type="Pfam" id="PF13614">
    <property type="entry name" value="AAA_31"/>
    <property type="match status" value="1"/>
</dbReference>
<dbReference type="InterPro" id="IPR025669">
    <property type="entry name" value="AAA_dom"/>
</dbReference>
<dbReference type="Gene3D" id="3.40.50.300">
    <property type="entry name" value="P-loop containing nucleotide triphosphate hydrolases"/>
    <property type="match status" value="1"/>
</dbReference>
<evidence type="ECO:0000259" key="1">
    <source>
        <dbReference type="Pfam" id="PF13614"/>
    </source>
</evidence>
<organism evidence="2 3">
    <name type="scientific">Ruminococcus albus 8</name>
    <dbReference type="NCBI Taxonomy" id="246199"/>
    <lineage>
        <taxon>Bacteria</taxon>
        <taxon>Bacillati</taxon>
        <taxon>Bacillota</taxon>
        <taxon>Clostridia</taxon>
        <taxon>Eubacteriales</taxon>
        <taxon>Oscillospiraceae</taxon>
        <taxon>Ruminococcus</taxon>
    </lineage>
</organism>
<dbReference type="PANTHER" id="PTHR13696:SF52">
    <property type="entry name" value="PARA FAMILY PROTEIN CT_582"/>
    <property type="match status" value="1"/>
</dbReference>
<proteinExistence type="predicted"/>
<dbReference type="PANTHER" id="PTHR13696">
    <property type="entry name" value="P-LOOP CONTAINING NUCLEOSIDE TRIPHOSPHATE HYDROLASE"/>
    <property type="match status" value="1"/>
</dbReference>
<dbReference type="RefSeq" id="WP_002847206.1">
    <property type="nucleotide sequence ID" value="NZ_ADKM02000021.1"/>
</dbReference>
<keyword evidence="3" id="KW-1185">Reference proteome</keyword>
<feature type="domain" description="AAA" evidence="1">
    <location>
        <begin position="4"/>
        <end position="184"/>
    </location>
</feature>
<dbReference type="eggNOG" id="COG1192">
    <property type="taxonomic scope" value="Bacteria"/>
</dbReference>
<dbReference type="PIRSF" id="PIRSF009320">
    <property type="entry name" value="Nuc_binding_HP_1000"/>
    <property type="match status" value="1"/>
</dbReference>